<dbReference type="SUPFAM" id="SSF102114">
    <property type="entry name" value="Radical SAM enzymes"/>
    <property type="match status" value="1"/>
</dbReference>
<reference evidence="1" key="1">
    <citation type="submission" date="2016-08" db="EMBL/GenBank/DDBJ databases">
        <title>Complete genome of Cloacibacillus porcorum.</title>
        <authorList>
            <person name="Looft T."/>
            <person name="Bayles D.O."/>
            <person name="Alt D.P."/>
        </authorList>
    </citation>
    <scope>NUCLEOTIDE SEQUENCE [LARGE SCALE GENOMIC DNA]</scope>
    <source>
        <strain evidence="1">CL-84</strain>
    </source>
</reference>
<accession>A0A1B2I2K8</accession>
<dbReference type="AlphaFoldDB" id="A0A1B2I2K8"/>
<dbReference type="InterPro" id="IPR058240">
    <property type="entry name" value="rSAM_sf"/>
</dbReference>
<organism evidence="1 2">
    <name type="scientific">Cloacibacillus porcorum</name>
    <dbReference type="NCBI Taxonomy" id="1197717"/>
    <lineage>
        <taxon>Bacteria</taxon>
        <taxon>Thermotogati</taxon>
        <taxon>Synergistota</taxon>
        <taxon>Synergistia</taxon>
        <taxon>Synergistales</taxon>
        <taxon>Synergistaceae</taxon>
        <taxon>Cloacibacillus</taxon>
    </lineage>
</organism>
<dbReference type="KEGG" id="cpor:BED41_03355"/>
<dbReference type="OrthoDB" id="9801659at2"/>
<dbReference type="GO" id="GO:0003824">
    <property type="term" value="F:catalytic activity"/>
    <property type="evidence" value="ECO:0007669"/>
    <property type="project" value="InterPro"/>
</dbReference>
<dbReference type="EMBL" id="CP016757">
    <property type="protein sequence ID" value="ANZ44208.1"/>
    <property type="molecule type" value="Genomic_DNA"/>
</dbReference>
<name>A0A1B2I2K8_9BACT</name>
<dbReference type="SFLD" id="SFLDS00029">
    <property type="entry name" value="Radical_SAM"/>
    <property type="match status" value="1"/>
</dbReference>
<proteinExistence type="predicted"/>
<evidence type="ECO:0000313" key="2">
    <source>
        <dbReference type="Proteomes" id="UP000093044"/>
    </source>
</evidence>
<evidence type="ECO:0000313" key="1">
    <source>
        <dbReference type="EMBL" id="ANZ44208.1"/>
    </source>
</evidence>
<keyword evidence="2" id="KW-1185">Reference proteome</keyword>
<dbReference type="InterPro" id="IPR007197">
    <property type="entry name" value="rSAM"/>
</dbReference>
<evidence type="ECO:0008006" key="3">
    <source>
        <dbReference type="Google" id="ProtNLM"/>
    </source>
</evidence>
<dbReference type="Proteomes" id="UP000093044">
    <property type="component" value="Chromosome"/>
</dbReference>
<sequence>MTILRVFPRATSFTPVPTEEDRHVFIGDPPLDCFIPEDVSEIHVSVSFSWDIPEGERLAKAWEAKRIAPVHLGGPAISGYPSGDEFIPGRYLRHGVTITSRGCPNHCWFCMVPRISPGGLRELEIKPGNIVQDDNLLACSEQHVRAVFKMLESQAKVILSGGLEAARLKLWHMPLFEAAKVKEAFFAYDRPEEYDALVYASYVLRSSSWYRPGKARCYILVGFSGDSCEKAEKRCIDALRLGFYPFAMFYRDQEGRQVKDVEWRRFMHTWCRPAAIAATAKRLGIGSK</sequence>
<dbReference type="GO" id="GO:0051536">
    <property type="term" value="F:iron-sulfur cluster binding"/>
    <property type="evidence" value="ECO:0007669"/>
    <property type="project" value="InterPro"/>
</dbReference>
<gene>
    <name evidence="1" type="ORF">BED41_03355</name>
</gene>
<dbReference type="STRING" id="1197717.BED41_03355"/>
<protein>
    <recommendedName>
        <fullName evidence="3">Elp3/MiaA/NifB-like radical SAM core domain-containing protein</fullName>
    </recommendedName>
</protein>